<evidence type="ECO:0000313" key="1">
    <source>
        <dbReference type="EMBL" id="GGD76270.1"/>
    </source>
</evidence>
<keyword evidence="2" id="KW-1185">Reference proteome</keyword>
<organism evidence="1 2">
    <name type="scientific">Paenibacillus nasutitermitis</name>
    <dbReference type="NCBI Taxonomy" id="1652958"/>
    <lineage>
        <taxon>Bacteria</taxon>
        <taxon>Bacillati</taxon>
        <taxon>Bacillota</taxon>
        <taxon>Bacilli</taxon>
        <taxon>Bacillales</taxon>
        <taxon>Paenibacillaceae</taxon>
        <taxon>Paenibacillus</taxon>
    </lineage>
</organism>
<dbReference type="Proteomes" id="UP000612456">
    <property type="component" value="Unassembled WGS sequence"/>
</dbReference>
<evidence type="ECO:0000313" key="2">
    <source>
        <dbReference type="Proteomes" id="UP000612456"/>
    </source>
</evidence>
<accession>A0A916Z597</accession>
<sequence length="41" mass="4811">MINYSERISEKNDSNQKTIIDIQMIIEQLGISKEWTDKVKA</sequence>
<protein>
    <submittedName>
        <fullName evidence="1">Uncharacterized protein</fullName>
    </submittedName>
</protein>
<dbReference type="AlphaFoldDB" id="A0A916Z597"/>
<proteinExistence type="predicted"/>
<comment type="caution">
    <text evidence="1">The sequence shown here is derived from an EMBL/GenBank/DDBJ whole genome shotgun (WGS) entry which is preliminary data.</text>
</comment>
<name>A0A916Z597_9BACL</name>
<reference evidence="1" key="2">
    <citation type="submission" date="2020-09" db="EMBL/GenBank/DDBJ databases">
        <authorList>
            <person name="Sun Q."/>
            <person name="Zhou Y."/>
        </authorList>
    </citation>
    <scope>NUCLEOTIDE SEQUENCE</scope>
    <source>
        <strain evidence="1">CGMCC 1.15178</strain>
    </source>
</reference>
<dbReference type="EMBL" id="BMHP01000002">
    <property type="protein sequence ID" value="GGD76270.1"/>
    <property type="molecule type" value="Genomic_DNA"/>
</dbReference>
<reference evidence="1" key="1">
    <citation type="journal article" date="2014" name="Int. J. Syst. Evol. Microbiol.">
        <title>Complete genome sequence of Corynebacterium casei LMG S-19264T (=DSM 44701T), isolated from a smear-ripened cheese.</title>
        <authorList>
            <consortium name="US DOE Joint Genome Institute (JGI-PGF)"/>
            <person name="Walter F."/>
            <person name="Albersmeier A."/>
            <person name="Kalinowski J."/>
            <person name="Ruckert C."/>
        </authorList>
    </citation>
    <scope>NUCLEOTIDE SEQUENCE</scope>
    <source>
        <strain evidence="1">CGMCC 1.15178</strain>
    </source>
</reference>
<gene>
    <name evidence="1" type="ORF">GCM10010911_37920</name>
</gene>